<evidence type="ECO:0000313" key="20">
    <source>
        <dbReference type="Proteomes" id="UP000075880"/>
    </source>
</evidence>
<dbReference type="CDD" id="cd20345">
    <property type="entry name" value="BRcat_RBR_HOIL1"/>
    <property type="match status" value="1"/>
</dbReference>
<dbReference type="SUPFAM" id="SSF90209">
    <property type="entry name" value="Ran binding protein zinc finger-like"/>
    <property type="match status" value="1"/>
</dbReference>
<dbReference type="GO" id="GO:0043161">
    <property type="term" value="P:proteasome-mediated ubiquitin-dependent protein catabolic process"/>
    <property type="evidence" value="ECO:0007669"/>
    <property type="project" value="TreeGrafter"/>
</dbReference>
<dbReference type="InterPro" id="IPR029071">
    <property type="entry name" value="Ubiquitin-like_domsf"/>
</dbReference>
<feature type="region of interest" description="Disordered" evidence="14">
    <location>
        <begin position="84"/>
        <end position="189"/>
    </location>
</feature>
<dbReference type="InterPro" id="IPR027370">
    <property type="entry name" value="Znf-RING_euk"/>
</dbReference>
<evidence type="ECO:0000256" key="12">
    <source>
        <dbReference type="ARBA" id="ARBA00022833"/>
    </source>
</evidence>
<dbReference type="GO" id="GO:0008270">
    <property type="term" value="F:zinc ion binding"/>
    <property type="evidence" value="ECO:0007669"/>
    <property type="project" value="UniProtKB-KW"/>
</dbReference>
<feature type="compositionally biased region" description="Pro residues" evidence="14">
    <location>
        <begin position="415"/>
        <end position="425"/>
    </location>
</feature>
<evidence type="ECO:0000259" key="17">
    <source>
        <dbReference type="PROSITE" id="PS50199"/>
    </source>
</evidence>
<dbReference type="InterPro" id="IPR044066">
    <property type="entry name" value="TRIAD_supradom"/>
</dbReference>
<keyword evidence="20" id="KW-1185">Reference proteome</keyword>
<comment type="catalytic activity">
    <reaction evidence="1">
        <text>[E2 ubiquitin-conjugating enzyme]-S-ubiquitinyl-L-cysteine + [acceptor protein]-L-lysine = [E2 ubiquitin-conjugating enzyme]-L-cysteine + [acceptor protein]-N(6)-ubiquitinyl-L-lysine.</text>
        <dbReference type="EC" id="2.3.2.31"/>
    </reaction>
</comment>
<feature type="region of interest" description="Disordered" evidence="14">
    <location>
        <begin position="979"/>
        <end position="1011"/>
    </location>
</feature>
<sequence>MNSQSDGGGKVLVNPYAGSKGAAAGGKKKSSTAQSKNAPDSRSSAAGSNGRTCGSGLSRSTSATSSSGGFQSFFRWFRRDDSRVLARSTSGAEVTPELLDRSALPRQRQQRPQRSALQQPDASSCPSSSVGESSVGSVGASDAGSGSIVSRRTIDSTGSKSSVPTGDGVSQSASNGTHSSSPSPGPVIDCNNLSKSSSCDSILSTATNGFAFVPPNCYEAVLAVSGRNQELRRTIQPGPYTDSYKRRCWQRDQARELDRKYELTLRKKYRLFASLRESPARDQRDNHDPKTLTRDNQRTIYTDLSLPATCGVKAPAPRLPGPSTVTNPSGEAQTNGDPSAVRKHRRTVSDSSKDRRAGAYVHVKGKRRAPPPPPLTLAEAGGSSSNATLTRPYTPNYYGTLSPSSTLSTRKKRPAPAPPISPTTAPPLLNEASSSTSLLEDKEIKAIIEGRPIGLVTKQPMLPEPETLIMPLPFLRPLSPLPNISEERAPPGGLTEEQKQQLIDNIRKVQSQASVEPPLAPETPPTPTNEDDPCDVMKMEEQFSRTNGTRSPIHDYLYAEAIASASARSHPPQPIPGPTVPTSPISPRPWYKRPISGIRQQESSLPFKRDIILKTIDKRKSGSGGRHAKDNEGEDNLPEVGYCRNSMVQEASGSNGSPPSSGGGKFNLFAKITEKSDDTKRRERDAEKRRSAIGIPSISELDREAAAIVHNEYRCNGLERSSMPQDISPAGTNQTESGKQKSAKELISKFESTSVPVVGKVTVNSSYVARKEYFGADVQKPAPGTVPIKASPSNSPSPVVCTGSSGDGPLAAEREAVQPGPSASPSTSNQASSLPLSKTGSDKNLLGLWNCPYCTLENPNWRIICEACERIKPYDSKLSILEEPPLRPNHPLKRPIPDAKKLQPAMKETTPQGAAEDWDRKTERVLKYFMPKPLAAATAPATNGTLLVGDDRASLLQRKPTYGQTKPLASPKMGVKSLMKRAPPDSPLPAPYRNFNAGPERPEMSAGSSNTNKFDDQKLKENHWKHVAAPAPLASPEPTIEKEDASGYAVVNKMPPSPTEQVNIEEIRSARIARFGAIVEPEHQPETTCNGTSAADKTKEQQDQDALEKEKERLREMIRAMNAKALAEKYPVVQKPPPSNSSGSSSLKRESPLVQRKNGLSSGIPISTKSLSPLPGRKGGGGGGSPLVCRKSSPAPVPEDESTRKDPTGAPVVVEPSPVSSPHTGAIRKTFFPRRINESAAAEGKIINQDGFPCAIPETVAELNQQQPMANGPATLVLTNDVQGIHYEPMDEQQFAMRAAGVLRQGEQSTSSIPRPSNVPLSPRLQDRHRQSLQEKQQQHDEKVKQISDQLRSQQGVDRFRSTLLYAPANFGRTGTLAINKLLRNLEQAIGDGAHDRAAELATDLAKMKVSLSVTRQSPGRSTCSTSTGSLTDLSLNVYIDDKVSHKGPLSITLAAFGTLGQLKQKFCNEYQIPVAVQRWRCDDRPLDDDAKTLFDYGIQTNDRTLHVFLVQPIVPARDRGKPQQAQLQVPGFTSAEAKLLTVSSESEGEHSDTQNDETVLGAAALPIAEPRENGEIVKSETITEDSAATEGGWACPICTLINPQQRPGCAACSAARPEPTHRHRPPEATPNDSITVTPEDLKRFLDEQPPLAPGRRNTPREQVQLRNPPLETRNDLNRISSNRKSSDVFNILLDESKVSTGGPPVSTVYAPVPKPRTSDLVRPVHMQIPQQNRIVMTAAFPAHRSPNITRSQYRGVDNFNPNSSGMTKPARPIITTASPIVRAVLLKSSTAAVDRPAAVRFGRNGLALPEDGTEVAPNHYTELVNLDNADLIANIEPFECPICFGPFQPYEGIVLRDCLHSFCKQCLVSTIQYSEDAEIRCPYSDAVYSCESIIQQREIKALVSKELYEAHLTKSIQQAESAIDNTFHCRTPNCRGWCIYEDNVNQFKCPVCRIVNCLTCRVVHDGLDCKQYQDRMNSDCDTNLEARRTKEMLQEMIEKGDALNCPTCQVIVMKKWGCDWLKCSMCKTEICWVTRGPRWGPAGKGDTSGGCRCGVNGQKCHRKCNYCH</sequence>
<evidence type="ECO:0000256" key="7">
    <source>
        <dbReference type="ARBA" id="ARBA00022679"/>
    </source>
</evidence>
<dbReference type="GO" id="GO:0061630">
    <property type="term" value="F:ubiquitin protein ligase activity"/>
    <property type="evidence" value="ECO:0007669"/>
    <property type="project" value="UniProtKB-EC"/>
</dbReference>
<evidence type="ECO:0000256" key="2">
    <source>
        <dbReference type="ARBA" id="ARBA00004906"/>
    </source>
</evidence>
<dbReference type="PANTHER" id="PTHR22770">
    <property type="entry name" value="UBIQUITIN CONJUGATING ENZYME 7 INTERACTING PROTEIN-RELATED"/>
    <property type="match status" value="1"/>
</dbReference>
<dbReference type="SUPFAM" id="SSF54236">
    <property type="entry name" value="Ubiquitin-like"/>
    <property type="match status" value="1"/>
</dbReference>
<keyword evidence="7" id="KW-0808">Transferase</keyword>
<dbReference type="Gene3D" id="3.30.40.10">
    <property type="entry name" value="Zinc/RING finger domain, C3HC4 (zinc finger)"/>
    <property type="match status" value="1"/>
</dbReference>
<feature type="compositionally biased region" description="Low complexity" evidence="14">
    <location>
        <begin position="821"/>
        <end position="833"/>
    </location>
</feature>
<feature type="region of interest" description="Disordered" evidence="14">
    <location>
        <begin position="1080"/>
        <end position="1109"/>
    </location>
</feature>
<organism evidence="19 20">
    <name type="scientific">Anopheles atroparvus</name>
    <name type="common">European mosquito</name>
    <dbReference type="NCBI Taxonomy" id="41427"/>
    <lineage>
        <taxon>Eukaryota</taxon>
        <taxon>Metazoa</taxon>
        <taxon>Ecdysozoa</taxon>
        <taxon>Arthropoda</taxon>
        <taxon>Hexapoda</taxon>
        <taxon>Insecta</taxon>
        <taxon>Pterygota</taxon>
        <taxon>Neoptera</taxon>
        <taxon>Endopterygota</taxon>
        <taxon>Diptera</taxon>
        <taxon>Nematocera</taxon>
        <taxon>Culicoidea</taxon>
        <taxon>Culicidae</taxon>
        <taxon>Anophelinae</taxon>
        <taxon>Anopheles</taxon>
    </lineage>
</organism>
<dbReference type="Gene3D" id="2.30.30.380">
    <property type="entry name" value="Zn-finger domain of Sec23/24"/>
    <property type="match status" value="1"/>
</dbReference>
<dbReference type="InterPro" id="IPR047557">
    <property type="entry name" value="Rcat_RBR_HOIL1"/>
</dbReference>
<evidence type="ECO:0000256" key="6">
    <source>
        <dbReference type="ARBA" id="ARBA00022553"/>
    </source>
</evidence>
<feature type="compositionally biased region" description="Basic and acidic residues" evidence="14">
    <location>
        <begin position="1325"/>
        <end position="1346"/>
    </location>
</feature>
<dbReference type="PROSITE" id="PS50089">
    <property type="entry name" value="ZF_RING_2"/>
    <property type="match status" value="1"/>
</dbReference>
<evidence type="ECO:0000256" key="1">
    <source>
        <dbReference type="ARBA" id="ARBA00001798"/>
    </source>
</evidence>
<evidence type="ECO:0000256" key="13">
    <source>
        <dbReference type="PROSITE-ProRule" id="PRU00322"/>
    </source>
</evidence>
<dbReference type="InterPro" id="IPR036443">
    <property type="entry name" value="Znf_RanBP2_sf"/>
</dbReference>
<feature type="compositionally biased region" description="Polar residues" evidence="14">
    <location>
        <begin position="1086"/>
        <end position="1095"/>
    </location>
</feature>
<feature type="region of interest" description="Disordered" evidence="14">
    <location>
        <begin position="510"/>
        <end position="533"/>
    </location>
</feature>
<evidence type="ECO:0000256" key="10">
    <source>
        <dbReference type="ARBA" id="ARBA00022771"/>
    </source>
</evidence>
<dbReference type="SMART" id="SM00547">
    <property type="entry name" value="ZnF_RBZ"/>
    <property type="match status" value="2"/>
</dbReference>
<name>A0AAG5DB33_ANOAO</name>
<dbReference type="EnsemblMetazoa" id="ENSAATROPT008932">
    <property type="protein sequence ID" value="ENSAATROPP008065"/>
    <property type="gene ID" value="ENSAATROPG007270"/>
</dbReference>
<evidence type="ECO:0000259" key="16">
    <source>
        <dbReference type="PROSITE" id="PS50089"/>
    </source>
</evidence>
<reference evidence="19" key="1">
    <citation type="submission" date="2024-04" db="UniProtKB">
        <authorList>
            <consortium name="EnsemblMetazoa"/>
        </authorList>
    </citation>
    <scope>IDENTIFICATION</scope>
    <source>
        <strain evidence="19">EBRO</strain>
    </source>
</reference>
<dbReference type="GO" id="GO:0043130">
    <property type="term" value="F:ubiquitin binding"/>
    <property type="evidence" value="ECO:0007669"/>
    <property type="project" value="TreeGrafter"/>
</dbReference>
<evidence type="ECO:0000256" key="4">
    <source>
        <dbReference type="ARBA" id="ARBA00012251"/>
    </source>
</evidence>
<feature type="region of interest" description="Disordered" evidence="14">
    <location>
        <begin position="1"/>
        <end position="69"/>
    </location>
</feature>
<dbReference type="Gene3D" id="3.10.20.90">
    <property type="entry name" value="Phosphatidylinositol 3-kinase Catalytic Subunit, Chain A, domain 1"/>
    <property type="match status" value="1"/>
</dbReference>
<feature type="compositionally biased region" description="Basic and acidic residues" evidence="14">
    <location>
        <begin position="278"/>
        <end position="297"/>
    </location>
</feature>
<protein>
    <recommendedName>
        <fullName evidence="5">RanBP-type and C3HC4-type zinc finger-containing protein 1</fullName>
        <ecNumber evidence="4">2.3.2.31</ecNumber>
    </recommendedName>
</protein>
<evidence type="ECO:0000256" key="3">
    <source>
        <dbReference type="ARBA" id="ARBA00008278"/>
    </source>
</evidence>
<feature type="region of interest" description="Disordered" evidence="14">
    <location>
        <begin position="718"/>
        <end position="743"/>
    </location>
</feature>
<feature type="compositionally biased region" description="Polar residues" evidence="14">
    <location>
        <begin position="382"/>
        <end position="407"/>
    </location>
</feature>
<accession>A0AAG5DB33</accession>
<dbReference type="Pfam" id="PF13445">
    <property type="entry name" value="zf-RING_UBOX"/>
    <property type="match status" value="1"/>
</dbReference>
<feature type="domain" description="RanBP2-type" evidence="17">
    <location>
        <begin position="845"/>
        <end position="874"/>
    </location>
</feature>
<feature type="compositionally biased region" description="Gly residues" evidence="14">
    <location>
        <begin position="1"/>
        <end position="10"/>
    </location>
</feature>
<dbReference type="InterPro" id="IPR001876">
    <property type="entry name" value="Znf_RanBP2"/>
</dbReference>
<dbReference type="Proteomes" id="UP000075880">
    <property type="component" value="Unassembled WGS sequence"/>
</dbReference>
<feature type="region of interest" description="Disordered" evidence="14">
    <location>
        <begin position="616"/>
        <end position="696"/>
    </location>
</feature>
<feature type="compositionally biased region" description="Pro residues" evidence="14">
    <location>
        <begin position="518"/>
        <end position="527"/>
    </location>
</feature>
<dbReference type="CDD" id="cd16633">
    <property type="entry name" value="mRING-HC-C3HC3D_RBR_HOIL1"/>
    <property type="match status" value="1"/>
</dbReference>
<evidence type="ECO:0000259" key="15">
    <source>
        <dbReference type="PROSITE" id="PS50053"/>
    </source>
</evidence>
<proteinExistence type="inferred from homology"/>
<feature type="compositionally biased region" description="Basic and acidic residues" evidence="14">
    <location>
        <begin position="1096"/>
        <end position="1109"/>
    </location>
</feature>
<feature type="compositionally biased region" description="Polar residues" evidence="14">
    <location>
        <begin position="323"/>
        <end position="337"/>
    </location>
</feature>
<dbReference type="GO" id="GO:0071797">
    <property type="term" value="C:LUBAC complex"/>
    <property type="evidence" value="ECO:0007669"/>
    <property type="project" value="TreeGrafter"/>
</dbReference>
<dbReference type="GO" id="GO:0097039">
    <property type="term" value="P:protein linear polyubiquitination"/>
    <property type="evidence" value="ECO:0007669"/>
    <property type="project" value="TreeGrafter"/>
</dbReference>
<feature type="compositionally biased region" description="Low complexity" evidence="14">
    <location>
        <begin position="101"/>
        <end position="150"/>
    </location>
</feature>
<comment type="similarity">
    <text evidence="3">Belongs to the RBR family.</text>
</comment>
<feature type="compositionally biased region" description="Polar residues" evidence="14">
    <location>
        <begin position="1306"/>
        <end position="1315"/>
    </location>
</feature>
<keyword evidence="9" id="KW-0677">Repeat</keyword>
<feature type="region of interest" description="Disordered" evidence="14">
    <location>
        <begin position="1301"/>
        <end position="1353"/>
    </location>
</feature>
<dbReference type="InterPro" id="IPR001841">
    <property type="entry name" value="Znf_RING"/>
</dbReference>
<dbReference type="Pfam" id="PF00240">
    <property type="entry name" value="ubiquitin"/>
    <property type="match status" value="1"/>
</dbReference>
<keyword evidence="11" id="KW-0833">Ubl conjugation pathway</keyword>
<comment type="pathway">
    <text evidence="2">Protein modification; protein ubiquitination.</text>
</comment>
<keyword evidence="6" id="KW-0597">Phosphoprotein</keyword>
<feature type="domain" description="Ubiquitin-like" evidence="15">
    <location>
        <begin position="1434"/>
        <end position="1503"/>
    </location>
</feature>
<feature type="compositionally biased region" description="Polar residues" evidence="14">
    <location>
        <begin position="155"/>
        <end position="182"/>
    </location>
</feature>
<feature type="compositionally biased region" description="Basic and acidic residues" evidence="14">
    <location>
        <begin position="672"/>
        <end position="690"/>
    </location>
</feature>
<feature type="compositionally biased region" description="Pro residues" evidence="14">
    <location>
        <begin position="571"/>
        <end position="587"/>
    </location>
</feature>
<dbReference type="InterPro" id="IPR000626">
    <property type="entry name" value="Ubiquitin-like_dom"/>
</dbReference>
<dbReference type="GO" id="GO:0009893">
    <property type="term" value="P:positive regulation of metabolic process"/>
    <property type="evidence" value="ECO:0007669"/>
    <property type="project" value="UniProtKB-ARBA"/>
</dbReference>
<dbReference type="InterPro" id="IPR017907">
    <property type="entry name" value="Znf_RING_CS"/>
</dbReference>
<feature type="region of interest" description="Disordered" evidence="14">
    <location>
        <begin position="276"/>
        <end position="437"/>
    </location>
</feature>
<dbReference type="InterPro" id="IPR051628">
    <property type="entry name" value="LUBAC_E3_Ligases"/>
</dbReference>
<dbReference type="PROSITE" id="PS00518">
    <property type="entry name" value="ZF_RING_1"/>
    <property type="match status" value="1"/>
</dbReference>
<feature type="compositionally biased region" description="Polar residues" evidence="14">
    <location>
        <begin position="1158"/>
        <end position="1169"/>
    </location>
</feature>
<evidence type="ECO:0000256" key="11">
    <source>
        <dbReference type="ARBA" id="ARBA00022786"/>
    </source>
</evidence>
<dbReference type="EC" id="2.3.2.31" evidence="4"/>
<dbReference type="FunFam" id="3.30.40.10:FF:000137">
    <property type="entry name" value="RanBP-type and C3HC4-type zinc finger-containing protein 1"/>
    <property type="match status" value="1"/>
</dbReference>
<dbReference type="InterPro" id="IPR013083">
    <property type="entry name" value="Znf_RING/FYVE/PHD"/>
</dbReference>
<feature type="region of interest" description="Disordered" evidence="14">
    <location>
        <begin position="1128"/>
        <end position="1226"/>
    </location>
</feature>
<feature type="region of interest" description="Disordered" evidence="14">
    <location>
        <begin position="779"/>
        <end position="837"/>
    </location>
</feature>
<evidence type="ECO:0000256" key="8">
    <source>
        <dbReference type="ARBA" id="ARBA00022723"/>
    </source>
</evidence>
<dbReference type="PROSITE" id="PS51873">
    <property type="entry name" value="TRIAD"/>
    <property type="match status" value="1"/>
</dbReference>
<dbReference type="PROSITE" id="PS01358">
    <property type="entry name" value="ZF_RANBP2_1"/>
    <property type="match status" value="2"/>
</dbReference>
<keyword evidence="12" id="KW-0862">Zinc</keyword>
<dbReference type="SUPFAM" id="SSF57850">
    <property type="entry name" value="RING/U-box"/>
    <property type="match status" value="3"/>
</dbReference>
<feature type="domain" description="RanBP2-type" evidence="17">
    <location>
        <begin position="1590"/>
        <end position="1619"/>
    </location>
</feature>
<evidence type="ECO:0000256" key="9">
    <source>
        <dbReference type="ARBA" id="ARBA00022737"/>
    </source>
</evidence>
<evidence type="ECO:0000313" key="19">
    <source>
        <dbReference type="EnsemblMetazoa" id="ENSAATROPP008065"/>
    </source>
</evidence>
<feature type="compositionally biased region" description="Low complexity" evidence="14">
    <location>
        <begin position="54"/>
        <end position="69"/>
    </location>
</feature>
<dbReference type="CDD" id="cd20358">
    <property type="entry name" value="Rcat_RBR_HOIL1"/>
    <property type="match status" value="1"/>
</dbReference>
<keyword evidence="10 13" id="KW-0863">Zinc-finger</keyword>
<keyword evidence="8" id="KW-0479">Metal-binding</keyword>
<dbReference type="PANTHER" id="PTHR22770:SF13">
    <property type="entry name" value="RING-TYPE DOMAIN-CONTAINING PROTEIN"/>
    <property type="match status" value="1"/>
</dbReference>
<dbReference type="InterPro" id="IPR047558">
    <property type="entry name" value="BRcat_RBR_HOIL1"/>
</dbReference>
<evidence type="ECO:0000256" key="5">
    <source>
        <dbReference type="ARBA" id="ARBA00017887"/>
    </source>
</evidence>
<feature type="domain" description="RING-type" evidence="18">
    <location>
        <begin position="1837"/>
        <end position="2065"/>
    </location>
</feature>
<feature type="region of interest" description="Disordered" evidence="14">
    <location>
        <begin position="567"/>
        <end position="589"/>
    </location>
</feature>
<evidence type="ECO:0000256" key="14">
    <source>
        <dbReference type="SAM" id="MobiDB-lite"/>
    </source>
</evidence>
<dbReference type="SMART" id="SM00184">
    <property type="entry name" value="RING"/>
    <property type="match status" value="1"/>
</dbReference>
<dbReference type="PROSITE" id="PS50199">
    <property type="entry name" value="ZF_RANBP2_2"/>
    <property type="match status" value="2"/>
</dbReference>
<feature type="compositionally biased region" description="Low complexity" evidence="14">
    <location>
        <begin position="1211"/>
        <end position="1222"/>
    </location>
</feature>
<dbReference type="SMART" id="SM00213">
    <property type="entry name" value="UBQ"/>
    <property type="match status" value="1"/>
</dbReference>
<dbReference type="PROSITE" id="PS50053">
    <property type="entry name" value="UBIQUITIN_2"/>
    <property type="match status" value="1"/>
</dbReference>
<feature type="domain" description="RING-type" evidence="16">
    <location>
        <begin position="1841"/>
        <end position="1883"/>
    </location>
</feature>
<dbReference type="InterPro" id="IPR047559">
    <property type="entry name" value="HOIL1_RBR_mRING-HC-C3HC3D"/>
</dbReference>
<feature type="compositionally biased region" description="Polar residues" evidence="14">
    <location>
        <begin position="722"/>
        <end position="737"/>
    </location>
</feature>
<feature type="compositionally biased region" description="Polar residues" evidence="14">
    <location>
        <begin position="32"/>
        <end position="52"/>
    </location>
</feature>
<evidence type="ECO:0000259" key="18">
    <source>
        <dbReference type="PROSITE" id="PS51873"/>
    </source>
</evidence>
<feature type="compositionally biased region" description="Basic and acidic residues" evidence="14">
    <location>
        <begin position="347"/>
        <end position="357"/>
    </location>
</feature>